<dbReference type="Proteomes" id="UP000631114">
    <property type="component" value="Unassembled WGS sequence"/>
</dbReference>
<organism evidence="2 3">
    <name type="scientific">Coptis chinensis</name>
    <dbReference type="NCBI Taxonomy" id="261450"/>
    <lineage>
        <taxon>Eukaryota</taxon>
        <taxon>Viridiplantae</taxon>
        <taxon>Streptophyta</taxon>
        <taxon>Embryophyta</taxon>
        <taxon>Tracheophyta</taxon>
        <taxon>Spermatophyta</taxon>
        <taxon>Magnoliopsida</taxon>
        <taxon>Ranunculales</taxon>
        <taxon>Ranunculaceae</taxon>
        <taxon>Coptidoideae</taxon>
        <taxon>Coptis</taxon>
    </lineage>
</organism>
<sequence length="359" mass="41045">MKVLSNDAARIVTPALQFVNLRCLKLQTWLYGDCIHAITCLLNTSPNLETLSVKVLLDWVSPPNEYEDTGLPLQRMYHLKSFEFQGFLWQPRANNGLTFVEILLKNGVVLEKMVLSHDAARIETSALRFVNLRCMKLQTWLYGDCIHAITCLLNNSPNLETLGVEVLCVMTYHSARNLANITVVSPVMESNDGQVIPVAKKVLSKPAARIETLDLQFVSLRYIKLQTWLYGDCIRAIIYLLNCSPNLETLSVEVLSREIFVNCTEWYENWVSPPHKYKDTGLPLQCMYHLNSFEFQGFLGHTNGLKFVEILLNNAVVLEKMVFSISKERDLTIKHYLGKFQEKLQHLPRASSVVETFFL</sequence>
<keyword evidence="3" id="KW-1185">Reference proteome</keyword>
<protein>
    <recommendedName>
        <fullName evidence="1">FBD domain-containing protein</fullName>
    </recommendedName>
</protein>
<dbReference type="Pfam" id="PF08387">
    <property type="entry name" value="FBD"/>
    <property type="match status" value="1"/>
</dbReference>
<evidence type="ECO:0000313" key="3">
    <source>
        <dbReference type="Proteomes" id="UP000631114"/>
    </source>
</evidence>
<dbReference type="PANTHER" id="PTHR31900">
    <property type="entry name" value="F-BOX/RNI SUPERFAMILY PROTEIN-RELATED"/>
    <property type="match status" value="1"/>
</dbReference>
<evidence type="ECO:0000259" key="1">
    <source>
        <dbReference type="Pfam" id="PF08387"/>
    </source>
</evidence>
<dbReference type="EMBL" id="JADFTS010000009">
    <property type="protein sequence ID" value="KAF9588374.1"/>
    <property type="molecule type" value="Genomic_DNA"/>
</dbReference>
<name>A0A835GVY6_9MAGN</name>
<dbReference type="InterPro" id="IPR050232">
    <property type="entry name" value="FBL13/AtMIF1-like"/>
</dbReference>
<evidence type="ECO:0000313" key="2">
    <source>
        <dbReference type="EMBL" id="KAF9588374.1"/>
    </source>
</evidence>
<dbReference type="AlphaFoldDB" id="A0A835GVY6"/>
<dbReference type="PANTHER" id="PTHR31900:SF27">
    <property type="entry name" value="FBD DOMAIN-CONTAINING PROTEIN"/>
    <property type="match status" value="1"/>
</dbReference>
<proteinExistence type="predicted"/>
<dbReference type="InterPro" id="IPR006566">
    <property type="entry name" value="FBD"/>
</dbReference>
<comment type="caution">
    <text evidence="2">The sequence shown here is derived from an EMBL/GenBank/DDBJ whole genome shotgun (WGS) entry which is preliminary data.</text>
</comment>
<gene>
    <name evidence="2" type="ORF">IFM89_008804</name>
</gene>
<accession>A0A835GVY6</accession>
<reference evidence="2 3" key="1">
    <citation type="submission" date="2020-10" db="EMBL/GenBank/DDBJ databases">
        <title>The Coptis chinensis genome and diversification of protoberbering-type alkaloids.</title>
        <authorList>
            <person name="Wang B."/>
            <person name="Shu S."/>
            <person name="Song C."/>
            <person name="Liu Y."/>
        </authorList>
    </citation>
    <scope>NUCLEOTIDE SEQUENCE [LARGE SCALE GENOMIC DNA]</scope>
    <source>
        <strain evidence="2">HL-2020</strain>
        <tissue evidence="2">Leaf</tissue>
    </source>
</reference>
<feature type="domain" description="FBD" evidence="1">
    <location>
        <begin position="288"/>
        <end position="323"/>
    </location>
</feature>
<dbReference type="OrthoDB" id="1939276at2759"/>